<keyword evidence="12 14" id="KW-0030">Aminoacyl-tRNA synthetase</keyword>
<keyword evidence="7 14" id="KW-0436">Ligase</keyword>
<dbReference type="InterPro" id="IPR033911">
    <property type="entry name" value="MetRS_core"/>
</dbReference>
<dbReference type="EC" id="6.1.1.10" evidence="14"/>
<dbReference type="GO" id="GO:0004825">
    <property type="term" value="F:methionine-tRNA ligase activity"/>
    <property type="evidence" value="ECO:0007669"/>
    <property type="project" value="UniProtKB-UniRule"/>
</dbReference>
<dbReference type="GO" id="GO:0000049">
    <property type="term" value="F:tRNA binding"/>
    <property type="evidence" value="ECO:0007669"/>
    <property type="project" value="UniProtKB-UniRule"/>
</dbReference>
<dbReference type="AlphaFoldDB" id="A0AAE3L468"/>
<dbReference type="InterPro" id="IPR012340">
    <property type="entry name" value="NA-bd_OB-fold"/>
</dbReference>
<comment type="caution">
    <text evidence="17">The sequence shown here is derived from an EMBL/GenBank/DDBJ whole genome shotgun (WGS) entry which is preliminary data.</text>
</comment>
<dbReference type="CDD" id="cd00814">
    <property type="entry name" value="MetRS_core"/>
    <property type="match status" value="1"/>
</dbReference>
<comment type="subcellular location">
    <subcellularLocation>
        <location evidence="2 14">Cytoplasm</location>
    </subcellularLocation>
</comment>
<evidence type="ECO:0000256" key="1">
    <source>
        <dbReference type="ARBA" id="ARBA00003314"/>
    </source>
</evidence>
<organism evidence="17 18">
    <name type="scientific">Irregularibacter muris</name>
    <dbReference type="NCBI Taxonomy" id="1796619"/>
    <lineage>
        <taxon>Bacteria</taxon>
        <taxon>Bacillati</taxon>
        <taxon>Bacillota</taxon>
        <taxon>Clostridia</taxon>
        <taxon>Eubacteriales</taxon>
        <taxon>Eubacteriaceae</taxon>
        <taxon>Irregularibacter</taxon>
    </lineage>
</organism>
<comment type="catalytic activity">
    <reaction evidence="13 14">
        <text>tRNA(Met) + L-methionine + ATP = L-methionyl-tRNA(Met) + AMP + diphosphate</text>
        <dbReference type="Rhea" id="RHEA:13481"/>
        <dbReference type="Rhea" id="RHEA-COMP:9667"/>
        <dbReference type="Rhea" id="RHEA-COMP:9698"/>
        <dbReference type="ChEBI" id="CHEBI:30616"/>
        <dbReference type="ChEBI" id="CHEBI:33019"/>
        <dbReference type="ChEBI" id="CHEBI:57844"/>
        <dbReference type="ChEBI" id="CHEBI:78442"/>
        <dbReference type="ChEBI" id="CHEBI:78530"/>
        <dbReference type="ChEBI" id="CHEBI:456215"/>
        <dbReference type="EC" id="6.1.1.10"/>
    </reaction>
</comment>
<dbReference type="FunFam" id="2.40.50.140:FF:000042">
    <property type="entry name" value="Methionine--tRNA ligase"/>
    <property type="match status" value="1"/>
</dbReference>
<dbReference type="SUPFAM" id="SSF47323">
    <property type="entry name" value="Anticodon-binding domain of a subclass of class I aminoacyl-tRNA synthetases"/>
    <property type="match status" value="1"/>
</dbReference>
<feature type="short sequence motif" description="'HIGH' region" evidence="14">
    <location>
        <begin position="13"/>
        <end position="23"/>
    </location>
</feature>
<evidence type="ECO:0000256" key="9">
    <source>
        <dbReference type="ARBA" id="ARBA00022840"/>
    </source>
</evidence>
<protein>
    <recommendedName>
        <fullName evidence="14">Methionine--tRNA ligase</fullName>
        <ecNumber evidence="14">6.1.1.10</ecNumber>
    </recommendedName>
    <alternativeName>
        <fullName evidence="14">Methionyl-tRNA synthetase</fullName>
        <shortName evidence="14">MetRS</shortName>
    </alternativeName>
</protein>
<dbReference type="InterPro" id="IPR004495">
    <property type="entry name" value="Met-tRNA-synth_bsu_C"/>
</dbReference>
<dbReference type="Pfam" id="PF01588">
    <property type="entry name" value="tRNA_bind"/>
    <property type="match status" value="1"/>
</dbReference>
<dbReference type="NCBIfam" id="NF008900">
    <property type="entry name" value="PRK12267.1"/>
    <property type="match status" value="1"/>
</dbReference>
<evidence type="ECO:0000256" key="13">
    <source>
        <dbReference type="ARBA" id="ARBA00047364"/>
    </source>
</evidence>
<dbReference type="InterPro" id="IPR009080">
    <property type="entry name" value="tRNAsynth_Ia_anticodon-bd"/>
</dbReference>
<evidence type="ECO:0000256" key="10">
    <source>
        <dbReference type="ARBA" id="ARBA00022884"/>
    </source>
</evidence>
<proteinExistence type="inferred from homology"/>
<dbReference type="Gene3D" id="1.10.730.10">
    <property type="entry name" value="Isoleucyl-tRNA Synthetase, Domain 1"/>
    <property type="match status" value="1"/>
</dbReference>
<evidence type="ECO:0000256" key="7">
    <source>
        <dbReference type="ARBA" id="ARBA00022598"/>
    </source>
</evidence>
<keyword evidence="10 14" id="KW-0694">RNA-binding</keyword>
<dbReference type="EMBL" id="JANKAS010000010">
    <property type="protein sequence ID" value="MCR1899523.1"/>
    <property type="molecule type" value="Genomic_DNA"/>
</dbReference>
<dbReference type="GO" id="GO:0006431">
    <property type="term" value="P:methionyl-tRNA aminoacylation"/>
    <property type="evidence" value="ECO:0007669"/>
    <property type="project" value="UniProtKB-UniRule"/>
</dbReference>
<dbReference type="GO" id="GO:0005737">
    <property type="term" value="C:cytoplasm"/>
    <property type="evidence" value="ECO:0007669"/>
    <property type="project" value="UniProtKB-SubCell"/>
</dbReference>
<dbReference type="InterPro" id="IPR041872">
    <property type="entry name" value="Anticodon_Met"/>
</dbReference>
<reference evidence="17" key="1">
    <citation type="submission" date="2022-07" db="EMBL/GenBank/DDBJ databases">
        <title>Enhanced cultured diversity of the mouse gut microbiota enables custom-made synthetic communities.</title>
        <authorList>
            <person name="Afrizal A."/>
        </authorList>
    </citation>
    <scope>NUCLEOTIDE SEQUENCE</scope>
    <source>
        <strain evidence="17">DSM 28593</strain>
    </source>
</reference>
<comment type="cofactor">
    <cofactor evidence="14">
        <name>Zn(2+)</name>
        <dbReference type="ChEBI" id="CHEBI:29105"/>
    </cofactor>
    <text evidence="14">Binds 1 zinc ion per subunit.</text>
</comment>
<dbReference type="InterPro" id="IPR023457">
    <property type="entry name" value="Met-tRNA_synth_2"/>
</dbReference>
<dbReference type="SUPFAM" id="SSF52374">
    <property type="entry name" value="Nucleotidylyl transferase"/>
    <property type="match status" value="1"/>
</dbReference>
<dbReference type="PROSITE" id="PS00178">
    <property type="entry name" value="AA_TRNA_LIGASE_I"/>
    <property type="match status" value="1"/>
</dbReference>
<dbReference type="InterPro" id="IPR002547">
    <property type="entry name" value="tRNA-bd_dom"/>
</dbReference>
<comment type="caution">
    <text evidence="14">Lacks conserved residue(s) required for the propagation of feature annotation.</text>
</comment>
<evidence type="ECO:0000256" key="4">
    <source>
        <dbReference type="ARBA" id="ARBA00011738"/>
    </source>
</evidence>
<feature type="binding site" evidence="14">
    <location>
        <position position="148"/>
    </location>
    <ligand>
        <name>Zn(2+)</name>
        <dbReference type="ChEBI" id="CHEBI:29105"/>
    </ligand>
</feature>
<keyword evidence="9 14" id="KW-0067">ATP-binding</keyword>
<dbReference type="NCBIfam" id="TIGR00398">
    <property type="entry name" value="metG"/>
    <property type="match status" value="1"/>
</dbReference>
<evidence type="ECO:0000256" key="14">
    <source>
        <dbReference type="HAMAP-Rule" id="MF_01228"/>
    </source>
</evidence>
<dbReference type="SUPFAM" id="SSF50249">
    <property type="entry name" value="Nucleic acid-binding proteins"/>
    <property type="match status" value="1"/>
</dbReference>
<dbReference type="InterPro" id="IPR014758">
    <property type="entry name" value="Met-tRNA_synth"/>
</dbReference>
<evidence type="ECO:0000259" key="16">
    <source>
        <dbReference type="PROSITE" id="PS50886"/>
    </source>
</evidence>
<evidence type="ECO:0000256" key="3">
    <source>
        <dbReference type="ARBA" id="ARBA00006590"/>
    </source>
</evidence>
<comment type="function">
    <text evidence="1 14">Is required not only for elongation of protein synthesis but also for the initiation of all mRNA translation through initiator tRNA(fMet) aminoacylation.</text>
</comment>
<dbReference type="PROSITE" id="PS50886">
    <property type="entry name" value="TRBD"/>
    <property type="match status" value="1"/>
</dbReference>
<feature type="short sequence motif" description="'KMSKS' region" evidence="14">
    <location>
        <begin position="298"/>
        <end position="302"/>
    </location>
</feature>
<gene>
    <name evidence="14 17" type="primary">metG</name>
    <name evidence="17" type="ORF">NSA47_11050</name>
</gene>
<dbReference type="InterPro" id="IPR015413">
    <property type="entry name" value="Methionyl/Leucyl_tRNA_Synth"/>
</dbReference>
<evidence type="ECO:0000256" key="11">
    <source>
        <dbReference type="ARBA" id="ARBA00022917"/>
    </source>
</evidence>
<evidence type="ECO:0000256" key="5">
    <source>
        <dbReference type="ARBA" id="ARBA00022490"/>
    </source>
</evidence>
<dbReference type="Gene3D" id="2.170.220.10">
    <property type="match status" value="1"/>
</dbReference>
<keyword evidence="11 14" id="KW-0648">Protein biosynthesis</keyword>
<dbReference type="InterPro" id="IPR014729">
    <property type="entry name" value="Rossmann-like_a/b/a_fold"/>
</dbReference>
<sequence length="648" mass="74217">MTKKTFYITTPIYYPSDKLHIGHSYTTVAADAAARFKRLTGYDVKFLTGTDEHGQKIQRVAEKQGKTPKAYVDEIVAGIKKLWETLDISNDQFIRTTDEDHREIVQKIFKKLYEQGDIYKSHYEGWYCTPCESFWTQGQLHDGKCPDCEREVELTKEEAYFFKMSKYQDRILEHIENHPEFVQPESIKHEMINNFLKPGLEDLCVSRTSFSWGIPVTFDPGHVVYVWVDALSNYITALGYLTDQDQEFKKYWPANVQLVGKDIARFHTIIWPAMLMALDLPLPEKVFGHGWILLQGGKMSKSKGNVVDPVILADKYGVDAIRYYVLRELPFGSDGVYSEDILVNRINADLANDLGNLLSRTVAMVDKYFAGQLPGKQESGDYDDDLIKLALETPAKVEEHMDKLQYSNALADIWKLVSRSNKYIDETMPWVLAKDEERKARLAAVLYNLVESLRFISVLISPFMPNTPKLIREQLGITEEEITTWESLKEFGNYPSEAKVQKGKVIFPRIEEEKEKVEPQPKEQPKKKKEEKVEEKSEDKEEFITIDDFGKIDFRTAKVLEVEKVKGADKLLKLQLQMGEEKRQVVSGIAQHYTPEELIGKTVVVVANLKPVKLRGEESQGMILAASKGKQLTIVTVDEDIDSGTQVR</sequence>
<comment type="similarity">
    <text evidence="3 14">Belongs to the class-I aminoacyl-tRNA synthetase family. MetG type 2A subfamily.</text>
</comment>
<dbReference type="NCBIfam" id="TIGR00399">
    <property type="entry name" value="metG_C_term"/>
    <property type="match status" value="1"/>
</dbReference>
<dbReference type="CDD" id="cd02800">
    <property type="entry name" value="tRNA_bind_EcMetRS_like"/>
    <property type="match status" value="1"/>
</dbReference>
<evidence type="ECO:0000256" key="12">
    <source>
        <dbReference type="ARBA" id="ARBA00023146"/>
    </source>
</evidence>
<dbReference type="FunFam" id="2.170.220.10:FF:000002">
    <property type="entry name" value="Methionine--tRNA ligase"/>
    <property type="match status" value="1"/>
</dbReference>
<dbReference type="PRINTS" id="PR01041">
    <property type="entry name" value="TRNASYNTHMET"/>
</dbReference>
<dbReference type="InterPro" id="IPR001412">
    <property type="entry name" value="aa-tRNA-synth_I_CS"/>
</dbReference>
<dbReference type="PANTHER" id="PTHR43326">
    <property type="entry name" value="METHIONYL-TRNA SYNTHETASE"/>
    <property type="match status" value="1"/>
</dbReference>
<feature type="region of interest" description="Disordered" evidence="15">
    <location>
        <begin position="513"/>
        <end position="537"/>
    </location>
</feature>
<keyword evidence="5 14" id="KW-0963">Cytoplasm</keyword>
<evidence type="ECO:0000256" key="15">
    <source>
        <dbReference type="SAM" id="MobiDB-lite"/>
    </source>
</evidence>
<evidence type="ECO:0000256" key="6">
    <source>
        <dbReference type="ARBA" id="ARBA00022555"/>
    </source>
</evidence>
<dbReference type="CDD" id="cd07957">
    <property type="entry name" value="Anticodon_Ia_Met"/>
    <property type="match status" value="1"/>
</dbReference>
<dbReference type="Pfam" id="PF19303">
    <property type="entry name" value="Anticodon_3"/>
    <property type="match status" value="1"/>
</dbReference>
<keyword evidence="8 14" id="KW-0547">Nucleotide-binding</keyword>
<dbReference type="Gene3D" id="2.40.50.140">
    <property type="entry name" value="Nucleic acid-binding proteins"/>
    <property type="match status" value="1"/>
</dbReference>
<dbReference type="RefSeq" id="WP_257531982.1">
    <property type="nucleotide sequence ID" value="NZ_JANKAS010000010.1"/>
</dbReference>
<keyword evidence="14" id="KW-0862">Zinc</keyword>
<dbReference type="Pfam" id="PF09334">
    <property type="entry name" value="tRNA-synt_1g"/>
    <property type="match status" value="2"/>
</dbReference>
<dbReference type="Gene3D" id="3.40.50.620">
    <property type="entry name" value="HUPs"/>
    <property type="match status" value="1"/>
</dbReference>
<feature type="domain" description="TRNA-binding" evidence="16">
    <location>
        <begin position="548"/>
        <end position="648"/>
    </location>
</feature>
<evidence type="ECO:0000256" key="2">
    <source>
        <dbReference type="ARBA" id="ARBA00004496"/>
    </source>
</evidence>
<evidence type="ECO:0000313" key="18">
    <source>
        <dbReference type="Proteomes" id="UP001205748"/>
    </source>
</evidence>
<keyword evidence="14" id="KW-0479">Metal-binding</keyword>
<comment type="subunit">
    <text evidence="4 14">Homodimer.</text>
</comment>
<accession>A0AAE3L468</accession>
<keyword evidence="18" id="KW-1185">Reference proteome</keyword>
<dbReference type="GO" id="GO:0046872">
    <property type="term" value="F:metal ion binding"/>
    <property type="evidence" value="ECO:0007669"/>
    <property type="project" value="UniProtKB-KW"/>
</dbReference>
<dbReference type="GO" id="GO:0005524">
    <property type="term" value="F:ATP binding"/>
    <property type="evidence" value="ECO:0007669"/>
    <property type="project" value="UniProtKB-UniRule"/>
</dbReference>
<evidence type="ECO:0000256" key="8">
    <source>
        <dbReference type="ARBA" id="ARBA00022741"/>
    </source>
</evidence>
<dbReference type="Proteomes" id="UP001205748">
    <property type="component" value="Unassembled WGS sequence"/>
</dbReference>
<dbReference type="PANTHER" id="PTHR43326:SF1">
    <property type="entry name" value="METHIONINE--TRNA LIGASE, MITOCHONDRIAL"/>
    <property type="match status" value="1"/>
</dbReference>
<feature type="binding site" evidence="14">
    <location>
        <position position="128"/>
    </location>
    <ligand>
        <name>Zn(2+)</name>
        <dbReference type="ChEBI" id="CHEBI:29105"/>
    </ligand>
</feature>
<evidence type="ECO:0000313" key="17">
    <source>
        <dbReference type="EMBL" id="MCR1899523.1"/>
    </source>
</evidence>
<dbReference type="HAMAP" id="MF_01228">
    <property type="entry name" value="Met_tRNA_synth_type2"/>
    <property type="match status" value="1"/>
</dbReference>
<dbReference type="FunFam" id="1.10.730.10:FF:000026">
    <property type="entry name" value="Methionine--tRNA ligase"/>
    <property type="match status" value="1"/>
</dbReference>
<feature type="binding site" evidence="14">
    <location>
        <position position="131"/>
    </location>
    <ligand>
        <name>Zn(2+)</name>
        <dbReference type="ChEBI" id="CHEBI:29105"/>
    </ligand>
</feature>
<feature type="binding site" evidence="14">
    <location>
        <position position="145"/>
    </location>
    <ligand>
        <name>Zn(2+)</name>
        <dbReference type="ChEBI" id="CHEBI:29105"/>
    </ligand>
</feature>
<keyword evidence="6 14" id="KW-0820">tRNA-binding</keyword>
<name>A0AAE3L468_9FIRM</name>